<sequence>MVRLKSWQWFILATPALVMVLFFVVATGLQIHRWGINWIWAIFVVLFVGWRWLLVRWTKPLMPSVESAIASAQESLNNRSSFDNNDPEILTKLESALQKVIQESKDDPPLWEDFQLFFQRCQDLVQAIALIYYPEEKYPLLNIYIPQAYSLIRGTVDDMDKWMNQLSPALNQVSIAQGYQGYQLYRKLEPSARKLIKVWNWAQWVLNPAVAVTKIASNTTTQQANQELLINLSQILREVALSNLARQTALLYGNESLSLDKFVSPQKSLPSTNTKTLQEILSESQTPEQIEQKPVNILLVGRTGAGKSSLINTLFNAHTAEVDLLPSTTDIKSYQWKANTGEQLNLLDTPGYEQINRPEYQEKVLDYARHGDIVLLLNPALDPALQMDRDFLVKLRENAQDIPIFTIVTQVDRLRPVREWQPPYDWQEGNKPKEVSIREALRYRQENLGSFCEEVLPVVTASYGDVVRESWYDNILAIHILRAIAPAKQIRLARFFRNLEAKSTAAAKIIDKYTLQMATTQGLTALLKSPVLQFISTLTTGSPQLAYILAQRIPVEQLPLVIGKLQLAYDLFSLLAEDKQSFDLLSLWTILIENNGTPDQEAWALGHGLVEFWTKNLTFNQFKQRYQYYLTQWTIDN</sequence>
<dbReference type="EMBL" id="JADEWC010000004">
    <property type="protein sequence ID" value="MBE9221668.1"/>
    <property type="molecule type" value="Genomic_DNA"/>
</dbReference>
<dbReference type="Gene3D" id="3.40.50.300">
    <property type="entry name" value="P-loop containing nucleotide triphosphate hydrolases"/>
    <property type="match status" value="1"/>
</dbReference>
<comment type="caution">
    <text evidence="3">The sequence shown here is derived from an EMBL/GenBank/DDBJ whole genome shotgun (WGS) entry which is preliminary data.</text>
</comment>
<dbReference type="RefSeq" id="WP_193799853.1">
    <property type="nucleotide sequence ID" value="NZ_JADEWC010000004.1"/>
</dbReference>
<dbReference type="InterPro" id="IPR006073">
    <property type="entry name" value="GTP-bd"/>
</dbReference>
<keyword evidence="1" id="KW-0812">Transmembrane</keyword>
<name>A0ABR9V1A4_9CHRO</name>
<evidence type="ECO:0000313" key="4">
    <source>
        <dbReference type="Proteomes" id="UP000654604"/>
    </source>
</evidence>
<evidence type="ECO:0000259" key="2">
    <source>
        <dbReference type="Pfam" id="PF01926"/>
    </source>
</evidence>
<dbReference type="Pfam" id="PF01926">
    <property type="entry name" value="MMR_HSR1"/>
    <property type="match status" value="1"/>
</dbReference>
<dbReference type="PANTHER" id="PTHR42714">
    <property type="entry name" value="TRNA MODIFICATION GTPASE GTPBP3"/>
    <property type="match status" value="1"/>
</dbReference>
<keyword evidence="1" id="KW-0472">Membrane</keyword>
<keyword evidence="1" id="KW-1133">Transmembrane helix</keyword>
<accession>A0ABR9V1A4</accession>
<evidence type="ECO:0000313" key="3">
    <source>
        <dbReference type="EMBL" id="MBE9221668.1"/>
    </source>
</evidence>
<gene>
    <name evidence="3" type="ORF">IQ215_03065</name>
</gene>
<protein>
    <submittedName>
        <fullName evidence="3">50S ribosome-binding GTPase</fullName>
    </submittedName>
</protein>
<feature type="transmembrane region" description="Helical" evidence="1">
    <location>
        <begin position="7"/>
        <end position="29"/>
    </location>
</feature>
<dbReference type="InterPro" id="IPR027417">
    <property type="entry name" value="P-loop_NTPase"/>
</dbReference>
<feature type="domain" description="G" evidence="2">
    <location>
        <begin position="297"/>
        <end position="408"/>
    </location>
</feature>
<proteinExistence type="predicted"/>
<dbReference type="Proteomes" id="UP000654604">
    <property type="component" value="Unassembled WGS sequence"/>
</dbReference>
<evidence type="ECO:0000256" key="1">
    <source>
        <dbReference type="SAM" id="Phobius"/>
    </source>
</evidence>
<keyword evidence="4" id="KW-1185">Reference proteome</keyword>
<reference evidence="3 4" key="1">
    <citation type="submission" date="2020-10" db="EMBL/GenBank/DDBJ databases">
        <authorList>
            <person name="Castelo-Branco R."/>
            <person name="Eusebio N."/>
            <person name="Adriana R."/>
            <person name="Vieira A."/>
            <person name="Brugerolle De Fraissinette N."/>
            <person name="Rezende De Castro R."/>
            <person name="Schneider M.P."/>
            <person name="Vasconcelos V."/>
            <person name="Leao P.N."/>
        </authorList>
    </citation>
    <scope>NUCLEOTIDE SEQUENCE [LARGE SCALE GENOMIC DNA]</scope>
    <source>
        <strain evidence="3 4">LEGE 03274</strain>
    </source>
</reference>
<dbReference type="SUPFAM" id="SSF52540">
    <property type="entry name" value="P-loop containing nucleoside triphosphate hydrolases"/>
    <property type="match status" value="1"/>
</dbReference>
<organism evidence="3 4">
    <name type="scientific">Cyanobacterium stanieri LEGE 03274</name>
    <dbReference type="NCBI Taxonomy" id="1828756"/>
    <lineage>
        <taxon>Bacteria</taxon>
        <taxon>Bacillati</taxon>
        <taxon>Cyanobacteriota</taxon>
        <taxon>Cyanophyceae</taxon>
        <taxon>Oscillatoriophycideae</taxon>
        <taxon>Chroococcales</taxon>
        <taxon>Geminocystaceae</taxon>
        <taxon>Cyanobacterium</taxon>
    </lineage>
</organism>
<feature type="transmembrane region" description="Helical" evidence="1">
    <location>
        <begin position="35"/>
        <end position="54"/>
    </location>
</feature>
<dbReference type="PANTHER" id="PTHR42714:SF2">
    <property type="entry name" value="TRNA MODIFICATION GTPASE GTPBP3, MITOCHONDRIAL"/>
    <property type="match status" value="1"/>
</dbReference>